<dbReference type="EMBL" id="FNPB01000016">
    <property type="protein sequence ID" value="SDY44564.1"/>
    <property type="molecule type" value="Genomic_DNA"/>
</dbReference>
<sequence>MDRPPITICTTTKNCADDLDRLLDSVIDFADEIVVVDSDSTDGTISVAENHGAEVYQRDFTGFAGIKRYAIQQATNDWVWILDADEEVSPDLRHEALSALSKADDTVAFKMRKRNLMFGEETNISHPKRPYLAKKEVLEFKNEIINETLQVKAEYRNRVKKLGSEITHHAYESIGEYLETWDRYSTLEAKQIRNQGNERPFLYYFIYGLGECVYYLFIEGAILDGWRGIFFALMSLNFRIAVYGKLRGDEILLGEKLRP</sequence>
<name>A0A1H3JZ63_9EURY</name>
<gene>
    <name evidence="3" type="ORF">SAMN04487946_11613</name>
</gene>
<feature type="domain" description="Glycosyltransferase 2-like" evidence="2">
    <location>
        <begin position="7"/>
        <end position="134"/>
    </location>
</feature>
<reference evidence="4" key="1">
    <citation type="submission" date="2016-10" db="EMBL/GenBank/DDBJ databases">
        <authorList>
            <person name="Varghese N."/>
            <person name="Submissions S."/>
        </authorList>
    </citation>
    <scope>NUCLEOTIDE SEQUENCE [LARGE SCALE GENOMIC DNA]</scope>
    <source>
        <strain evidence="4">CGMCC 1.10118</strain>
    </source>
</reference>
<accession>A0A1H3JZ63</accession>
<dbReference type="InterPro" id="IPR029044">
    <property type="entry name" value="Nucleotide-diphossugar_trans"/>
</dbReference>
<proteinExistence type="predicted"/>
<dbReference type="GO" id="GO:0016740">
    <property type="term" value="F:transferase activity"/>
    <property type="evidence" value="ECO:0007669"/>
    <property type="project" value="UniProtKB-KW"/>
</dbReference>
<dbReference type="STRING" id="660517.SAMN04487946_11613"/>
<evidence type="ECO:0000256" key="1">
    <source>
        <dbReference type="SAM" id="Phobius"/>
    </source>
</evidence>
<dbReference type="PANTHER" id="PTHR43630">
    <property type="entry name" value="POLY-BETA-1,6-N-ACETYL-D-GLUCOSAMINE SYNTHASE"/>
    <property type="match status" value="1"/>
</dbReference>
<keyword evidence="1" id="KW-0472">Membrane</keyword>
<dbReference type="CDD" id="cd02511">
    <property type="entry name" value="Beta4Glucosyltransferase"/>
    <property type="match status" value="1"/>
</dbReference>
<dbReference type="InterPro" id="IPR001173">
    <property type="entry name" value="Glyco_trans_2-like"/>
</dbReference>
<dbReference type="SUPFAM" id="SSF53448">
    <property type="entry name" value="Nucleotide-diphospho-sugar transferases"/>
    <property type="match status" value="1"/>
</dbReference>
<dbReference type="Proteomes" id="UP000199170">
    <property type="component" value="Unassembled WGS sequence"/>
</dbReference>
<evidence type="ECO:0000259" key="2">
    <source>
        <dbReference type="Pfam" id="PF00535"/>
    </source>
</evidence>
<evidence type="ECO:0000313" key="4">
    <source>
        <dbReference type="Proteomes" id="UP000199170"/>
    </source>
</evidence>
<feature type="transmembrane region" description="Helical" evidence="1">
    <location>
        <begin position="201"/>
        <end position="223"/>
    </location>
</feature>
<organism evidence="3 4">
    <name type="scientific">Halobellus clavatus</name>
    <dbReference type="NCBI Taxonomy" id="660517"/>
    <lineage>
        <taxon>Archaea</taxon>
        <taxon>Methanobacteriati</taxon>
        <taxon>Methanobacteriota</taxon>
        <taxon>Stenosarchaea group</taxon>
        <taxon>Halobacteria</taxon>
        <taxon>Halobacteriales</taxon>
        <taxon>Haloferacaceae</taxon>
        <taxon>Halobellus</taxon>
    </lineage>
</organism>
<keyword evidence="3" id="KW-0808">Transferase</keyword>
<keyword evidence="1" id="KW-0812">Transmembrane</keyword>
<dbReference type="PANTHER" id="PTHR43630:SF2">
    <property type="entry name" value="GLYCOSYLTRANSFERASE"/>
    <property type="match status" value="1"/>
</dbReference>
<dbReference type="AlphaFoldDB" id="A0A1H3JZ63"/>
<protein>
    <submittedName>
        <fullName evidence="3">Glycosyltransferase involved in cell wall bisynthesis</fullName>
    </submittedName>
</protein>
<dbReference type="Gene3D" id="3.90.550.10">
    <property type="entry name" value="Spore Coat Polysaccharide Biosynthesis Protein SpsA, Chain A"/>
    <property type="match status" value="1"/>
</dbReference>
<keyword evidence="4" id="KW-1185">Reference proteome</keyword>
<keyword evidence="1" id="KW-1133">Transmembrane helix</keyword>
<evidence type="ECO:0000313" key="3">
    <source>
        <dbReference type="EMBL" id="SDY44564.1"/>
    </source>
</evidence>
<dbReference type="Pfam" id="PF00535">
    <property type="entry name" value="Glycos_transf_2"/>
    <property type="match status" value="1"/>
</dbReference>